<reference evidence="1" key="2">
    <citation type="submission" date="2011-07" db="EMBL/GenBank/DDBJ databases">
        <title>The Genome Sequence of Geomyces destructans 20631-21.</title>
        <authorList>
            <consortium name="The Broad Institute Genome Sequencing Platform"/>
            <person name="Cuomo C.A."/>
            <person name="Blehert D.S."/>
            <person name="Lorch J.M."/>
            <person name="Young S.K."/>
            <person name="Zeng Q."/>
            <person name="Gargeya S."/>
            <person name="Fitzgerald M."/>
            <person name="Haas B."/>
            <person name="Abouelleil A."/>
            <person name="Alvarado L."/>
            <person name="Arachchi H.M."/>
            <person name="Berlin A."/>
            <person name="Brown A."/>
            <person name="Chapman S.B."/>
            <person name="Chen Z."/>
            <person name="Dunbar C."/>
            <person name="Freedman E."/>
            <person name="Gearin G."/>
            <person name="Gellesch M."/>
            <person name="Goldberg J."/>
            <person name="Griggs A."/>
            <person name="Gujja S."/>
            <person name="Heiman D."/>
            <person name="Howarth C."/>
            <person name="Larson L."/>
            <person name="Lui A."/>
            <person name="MacDonald P.J.P."/>
            <person name="Montmayeur A."/>
            <person name="Murphy C."/>
            <person name="Neiman D."/>
            <person name="Pearson M."/>
            <person name="Priest M."/>
            <person name="Roberts A."/>
            <person name="Saif S."/>
            <person name="Shea T."/>
            <person name="Shenoy N."/>
            <person name="Sisk P."/>
            <person name="Stolte C."/>
            <person name="Sykes S."/>
            <person name="Wortman J."/>
            <person name="Nusbaum C."/>
            <person name="Birren B."/>
        </authorList>
    </citation>
    <scope>NUCLEOTIDE SEQUENCE</scope>
    <source>
        <strain evidence="1">20631-21</strain>
    </source>
</reference>
<proteinExistence type="predicted"/>
<dbReference type="AlphaFoldDB" id="L8G4N3"/>
<keyword evidence="2" id="KW-1185">Reference proteome</keyword>
<reference evidence="2" key="1">
    <citation type="submission" date="2010-09" db="EMBL/GenBank/DDBJ databases">
        <title>The genome sequence of Geomyces destructans 20631-21.</title>
        <authorList>
            <consortium name="The Broad Institute Genome Sequencing Platform"/>
            <person name="Cuomo C.A."/>
            <person name="Blehert D.S."/>
            <person name="Lorch J.M."/>
            <person name="Young S.K."/>
            <person name="Zeng Q."/>
            <person name="Gargeya S."/>
            <person name="Fitzgerald M."/>
            <person name="Haas B."/>
            <person name="Abouelleil A."/>
            <person name="Alvarado L."/>
            <person name="Arachchi H.M."/>
            <person name="Berlin A."/>
            <person name="Brown A."/>
            <person name="Chapman S.B."/>
            <person name="Chen Z."/>
            <person name="Dunbar C."/>
            <person name="Freedman E."/>
            <person name="Gearin G."/>
            <person name="Gellesch M."/>
            <person name="Goldberg J."/>
            <person name="Griggs A."/>
            <person name="Gujja S."/>
            <person name="Heiman D."/>
            <person name="Howarth C."/>
            <person name="Larson L."/>
            <person name="Lui A."/>
            <person name="MacDonald P.J.P."/>
            <person name="Montmayeur A."/>
            <person name="Murphy C."/>
            <person name="Neiman D."/>
            <person name="Pearson M."/>
            <person name="Priest M."/>
            <person name="Roberts A."/>
            <person name="Saif S."/>
            <person name="Shea T."/>
            <person name="Shenoy N."/>
            <person name="Sisk P."/>
            <person name="Stolte C."/>
            <person name="Sykes S."/>
            <person name="Wortman J."/>
            <person name="Nusbaum C."/>
            <person name="Birren B."/>
        </authorList>
    </citation>
    <scope>NUCLEOTIDE SEQUENCE [LARGE SCALE GENOMIC DNA]</scope>
    <source>
        <strain evidence="2">ATCC MYA-4855 / 20631-21</strain>
    </source>
</reference>
<name>L8G4N3_PSED2</name>
<gene>
    <name evidence="1" type="ORF">GMDG_00407</name>
</gene>
<evidence type="ECO:0000313" key="1">
    <source>
        <dbReference type="EMBL" id="ELR07784.1"/>
    </source>
</evidence>
<organism evidence="1 2">
    <name type="scientific">Pseudogymnoascus destructans (strain ATCC MYA-4855 / 20631-21)</name>
    <name type="common">Bat white-nose syndrome fungus</name>
    <name type="synonym">Geomyces destructans</name>
    <dbReference type="NCBI Taxonomy" id="658429"/>
    <lineage>
        <taxon>Eukaryota</taxon>
        <taxon>Fungi</taxon>
        <taxon>Dikarya</taxon>
        <taxon>Ascomycota</taxon>
        <taxon>Pezizomycotina</taxon>
        <taxon>Leotiomycetes</taxon>
        <taxon>Thelebolales</taxon>
        <taxon>Thelebolaceae</taxon>
        <taxon>Pseudogymnoascus</taxon>
    </lineage>
</organism>
<dbReference type="HOGENOM" id="CLU_2122114_0_0_1"/>
<accession>L8G4N3</accession>
<dbReference type="EMBL" id="GL573172">
    <property type="protein sequence ID" value="ELR07785.1"/>
    <property type="molecule type" value="Genomic_DNA"/>
</dbReference>
<sequence length="114" mass="12276">MLTAKTYHLRGVLLSPRTRTRGSGSSATYARQFQSVSMSAAQWRAAYLDPLPPVDITGLSVLADIPCEPPVTRVPRGRPGFGGTKLVALKGDELLETTEDSSRLGPWLLLSPTP</sequence>
<dbReference type="VEuPathDB" id="FungiDB:GMDG_00407"/>
<evidence type="ECO:0000313" key="2">
    <source>
        <dbReference type="Proteomes" id="UP000011064"/>
    </source>
</evidence>
<dbReference type="EMBL" id="GL573172">
    <property type="protein sequence ID" value="ELR07784.1"/>
    <property type="molecule type" value="Genomic_DNA"/>
</dbReference>
<protein>
    <submittedName>
        <fullName evidence="1">Uncharacterized protein</fullName>
    </submittedName>
</protein>
<dbReference type="Proteomes" id="UP000011064">
    <property type="component" value="Unassembled WGS sequence"/>
</dbReference>